<feature type="compositionally biased region" description="Low complexity" evidence="11">
    <location>
        <begin position="818"/>
        <end position="829"/>
    </location>
</feature>
<evidence type="ECO:0008006" key="16">
    <source>
        <dbReference type="Google" id="ProtNLM"/>
    </source>
</evidence>
<dbReference type="Gramene" id="Mp6g08590.2">
    <property type="protein sequence ID" value="Mp6g08590.2.cds"/>
    <property type="gene ID" value="Mp6g08590"/>
</dbReference>
<dbReference type="Gene3D" id="3.30.40.10">
    <property type="entry name" value="Zinc/RING finger domain, C3HC4 (zinc finger)"/>
    <property type="match status" value="2"/>
</dbReference>
<comment type="similarity">
    <text evidence="3">Belongs to the PIAS family.</text>
</comment>
<evidence type="ECO:0000256" key="3">
    <source>
        <dbReference type="ARBA" id="ARBA00005383"/>
    </source>
</evidence>
<dbReference type="GO" id="GO:0008270">
    <property type="term" value="F:zinc ion binding"/>
    <property type="evidence" value="ECO:0007669"/>
    <property type="project" value="UniProtKB-KW"/>
</dbReference>
<accession>A0A2R6WSZ3</accession>
<dbReference type="PANTHER" id="PTHR10782">
    <property type="entry name" value="ZINC FINGER MIZ DOMAIN-CONTAINING PROTEIN"/>
    <property type="match status" value="1"/>
</dbReference>
<dbReference type="InterPro" id="IPR019786">
    <property type="entry name" value="Zinc_finger_PHD-type_CS"/>
</dbReference>
<evidence type="ECO:0000259" key="13">
    <source>
        <dbReference type="PROSITE" id="PS51044"/>
    </source>
</evidence>
<feature type="compositionally biased region" description="Polar residues" evidence="11">
    <location>
        <begin position="674"/>
        <end position="687"/>
    </location>
</feature>
<dbReference type="Pfam" id="PF02891">
    <property type="entry name" value="zf-MIZ"/>
    <property type="match status" value="1"/>
</dbReference>
<dbReference type="EMBL" id="KZ772732">
    <property type="protein sequence ID" value="PTQ36978.1"/>
    <property type="molecule type" value="Genomic_DNA"/>
</dbReference>
<gene>
    <name evidence="14" type="ORF">MARPO_0060s0062</name>
</gene>
<dbReference type="GO" id="GO:0016925">
    <property type="term" value="P:protein sumoylation"/>
    <property type="evidence" value="ECO:0007669"/>
    <property type="project" value="UniProtKB-UniPathway"/>
</dbReference>
<dbReference type="OrthoDB" id="28127at2759"/>
<name>A0A2R6WSZ3_MARPO</name>
<keyword evidence="5" id="KW-0479">Metal-binding</keyword>
<dbReference type="InterPro" id="IPR019787">
    <property type="entry name" value="Znf_PHD-finger"/>
</dbReference>
<comment type="subcellular location">
    <subcellularLocation>
        <location evidence="1">Nucleus</location>
    </subcellularLocation>
</comment>
<sequence length="848" mass="92438">MDDVSRCREQLASFRIRELKDVLSRLGLPKQGKKQVLMEKIMGVLVPTERPAIALKSLGRGANKNALSREDCVNVIDDIYRKLRGSAAPDLASAGKKDVGAGSSSVARSEEPDEAGGLEASKTRCPCGNSRDMGTMIQCDEAKCGVWQHINCVVIPEKADEKAEPEVPNSFYCEQCRINRSDPFCATVTPITATKLQTTGTRTEGQSPMQNVEKTFNLSTNEKDMISRPNYDLQVWCVLLNDKVPFRMHWPAFADLRINGVSVRVTNRPGGQLLGANGRDEGPGITTYAKDGTNRIAFSAYDARPFCIGVRIIRRNTLAQVLASIPDVNKGEDFEEAIARVRRAFNGGGQGNADDGDDSDLEVVAESVSVTLRCPMSGGRIKVAGRFKPCTHMGCFDLNTFVEMNQRARKWQCPICLKNYSLENLVIDPYFNRVTSALKGYAEDVTEVELKPDGLWRPKVEGEKSRDPWRTPDGVKRAVDGQWAVSPAKRANGWASANAAGPSERAKPTVNISRSSSATDSNDEENGEDGERSVNQEQEPSEKDENNGYLDENEVEFSSRGAHAGSAWPTNKAGPSEKQPAADVIVLSDTDDEDGDIMVVGSSDSMWPPAIRPSTGPYNYFSTSSDHINSSSVQHNPPIRPTAVQAVAGPYGLTSNQQTRDPGRSTGWKFGRSPTRSQSNSECNGASNDGGLVVTSRDCPLRLLLPHQPARAQTQPSLREPHEEVDNTWFSLSIPGHDNNSNPVPARRDKQRPASQGRACFDSLAETASEVLLGMNSRSGQAENRSKAHSSPPYGSPVDSLSPAPTSPPYGRVPAIQSSSPRSNSHRSPAVSNRHHRHSYFRVDSDSD</sequence>
<evidence type="ECO:0000259" key="12">
    <source>
        <dbReference type="PROSITE" id="PS50800"/>
    </source>
</evidence>
<dbReference type="PROSITE" id="PS50800">
    <property type="entry name" value="SAP"/>
    <property type="match status" value="1"/>
</dbReference>
<reference evidence="15" key="1">
    <citation type="journal article" date="2017" name="Cell">
        <title>Insights into land plant evolution garnered from the Marchantia polymorpha genome.</title>
        <authorList>
            <person name="Bowman J.L."/>
            <person name="Kohchi T."/>
            <person name="Yamato K.T."/>
            <person name="Jenkins J."/>
            <person name="Shu S."/>
            <person name="Ishizaki K."/>
            <person name="Yamaoka S."/>
            <person name="Nishihama R."/>
            <person name="Nakamura Y."/>
            <person name="Berger F."/>
            <person name="Adam C."/>
            <person name="Aki S.S."/>
            <person name="Althoff F."/>
            <person name="Araki T."/>
            <person name="Arteaga-Vazquez M.A."/>
            <person name="Balasubrmanian S."/>
            <person name="Barry K."/>
            <person name="Bauer D."/>
            <person name="Boehm C.R."/>
            <person name="Briginshaw L."/>
            <person name="Caballero-Perez J."/>
            <person name="Catarino B."/>
            <person name="Chen F."/>
            <person name="Chiyoda S."/>
            <person name="Chovatia M."/>
            <person name="Davies K.M."/>
            <person name="Delmans M."/>
            <person name="Demura T."/>
            <person name="Dierschke T."/>
            <person name="Dolan L."/>
            <person name="Dorantes-Acosta A.E."/>
            <person name="Eklund D.M."/>
            <person name="Florent S.N."/>
            <person name="Flores-Sandoval E."/>
            <person name="Fujiyama A."/>
            <person name="Fukuzawa H."/>
            <person name="Galik B."/>
            <person name="Grimanelli D."/>
            <person name="Grimwood J."/>
            <person name="Grossniklaus U."/>
            <person name="Hamada T."/>
            <person name="Haseloff J."/>
            <person name="Hetherington A.J."/>
            <person name="Higo A."/>
            <person name="Hirakawa Y."/>
            <person name="Hundley H.N."/>
            <person name="Ikeda Y."/>
            <person name="Inoue K."/>
            <person name="Inoue S.I."/>
            <person name="Ishida S."/>
            <person name="Jia Q."/>
            <person name="Kakita M."/>
            <person name="Kanazawa T."/>
            <person name="Kawai Y."/>
            <person name="Kawashima T."/>
            <person name="Kennedy M."/>
            <person name="Kinose K."/>
            <person name="Kinoshita T."/>
            <person name="Kohara Y."/>
            <person name="Koide E."/>
            <person name="Komatsu K."/>
            <person name="Kopischke S."/>
            <person name="Kubo M."/>
            <person name="Kyozuka J."/>
            <person name="Lagercrantz U."/>
            <person name="Lin S.S."/>
            <person name="Lindquist E."/>
            <person name="Lipzen A.M."/>
            <person name="Lu C.W."/>
            <person name="De Luna E."/>
            <person name="Martienssen R.A."/>
            <person name="Minamino N."/>
            <person name="Mizutani M."/>
            <person name="Mizutani M."/>
            <person name="Mochizuki N."/>
            <person name="Monte I."/>
            <person name="Mosher R."/>
            <person name="Nagasaki H."/>
            <person name="Nakagami H."/>
            <person name="Naramoto S."/>
            <person name="Nishitani K."/>
            <person name="Ohtani M."/>
            <person name="Okamoto T."/>
            <person name="Okumura M."/>
            <person name="Phillips J."/>
            <person name="Pollak B."/>
            <person name="Reinders A."/>
            <person name="Rovekamp M."/>
            <person name="Sano R."/>
            <person name="Sawa S."/>
            <person name="Schmid M.W."/>
            <person name="Shirakawa M."/>
            <person name="Solano R."/>
            <person name="Spunde A."/>
            <person name="Suetsugu N."/>
            <person name="Sugano S."/>
            <person name="Sugiyama A."/>
            <person name="Sun R."/>
            <person name="Suzuki Y."/>
            <person name="Takenaka M."/>
            <person name="Takezawa D."/>
            <person name="Tomogane H."/>
            <person name="Tsuzuki M."/>
            <person name="Ueda T."/>
            <person name="Umeda M."/>
            <person name="Ward J.M."/>
            <person name="Watanabe Y."/>
            <person name="Yazaki K."/>
            <person name="Yokoyama R."/>
            <person name="Yoshitake Y."/>
            <person name="Yotsui I."/>
            <person name="Zachgo S."/>
            <person name="Schmutz J."/>
        </authorList>
    </citation>
    <scope>NUCLEOTIDE SEQUENCE [LARGE SCALE GENOMIC DNA]</scope>
    <source>
        <strain evidence="15">Tak-1</strain>
    </source>
</reference>
<dbReference type="Gene3D" id="1.10.720.30">
    <property type="entry name" value="SAP domain"/>
    <property type="match status" value="1"/>
</dbReference>
<feature type="compositionally biased region" description="Basic and acidic residues" evidence="11">
    <location>
        <begin position="529"/>
        <end position="546"/>
    </location>
</feature>
<dbReference type="PANTHER" id="PTHR10782:SF102">
    <property type="entry name" value="E3 SUMO-PROTEIN LIGASE SIZ1"/>
    <property type="match status" value="1"/>
</dbReference>
<feature type="domain" description="SAP" evidence="12">
    <location>
        <begin position="11"/>
        <end position="45"/>
    </location>
</feature>
<keyword evidence="15" id="KW-1185">Reference proteome</keyword>
<evidence type="ECO:0000256" key="5">
    <source>
        <dbReference type="ARBA" id="ARBA00022723"/>
    </source>
</evidence>
<evidence type="ECO:0000256" key="9">
    <source>
        <dbReference type="ARBA" id="ARBA00023242"/>
    </source>
</evidence>
<dbReference type="InterPro" id="IPR004181">
    <property type="entry name" value="Znf_MIZ"/>
</dbReference>
<dbReference type="GO" id="GO:0005634">
    <property type="term" value="C:nucleus"/>
    <property type="evidence" value="ECO:0007669"/>
    <property type="project" value="UniProtKB-SubCell"/>
</dbReference>
<feature type="compositionally biased region" description="Polar residues" evidence="11">
    <location>
        <begin position="510"/>
        <end position="520"/>
    </location>
</feature>
<organism evidence="14 15">
    <name type="scientific">Marchantia polymorpha</name>
    <name type="common">Common liverwort</name>
    <name type="synonym">Marchantia aquatica</name>
    <dbReference type="NCBI Taxonomy" id="3197"/>
    <lineage>
        <taxon>Eukaryota</taxon>
        <taxon>Viridiplantae</taxon>
        <taxon>Streptophyta</taxon>
        <taxon>Embryophyta</taxon>
        <taxon>Marchantiophyta</taxon>
        <taxon>Marchantiopsida</taxon>
        <taxon>Marchantiidae</taxon>
        <taxon>Marchantiales</taxon>
        <taxon>Marchantiaceae</taxon>
        <taxon>Marchantia</taxon>
    </lineage>
</organism>
<feature type="region of interest" description="Disordered" evidence="11">
    <location>
        <begin position="458"/>
        <end position="582"/>
    </location>
</feature>
<comment type="pathway">
    <text evidence="2">Protein modification; protein sumoylation.</text>
</comment>
<evidence type="ECO:0000256" key="6">
    <source>
        <dbReference type="ARBA" id="ARBA00022771"/>
    </source>
</evidence>
<dbReference type="InterPro" id="IPR003034">
    <property type="entry name" value="SAP_dom"/>
</dbReference>
<dbReference type="CDD" id="cd15570">
    <property type="entry name" value="PHD_Bye1p_SIZ1_like"/>
    <property type="match status" value="1"/>
</dbReference>
<evidence type="ECO:0000256" key="7">
    <source>
        <dbReference type="ARBA" id="ARBA00022786"/>
    </source>
</evidence>
<dbReference type="Pfam" id="PF02037">
    <property type="entry name" value="SAP"/>
    <property type="match status" value="1"/>
</dbReference>
<dbReference type="GO" id="GO:0019789">
    <property type="term" value="F:SUMO transferase activity"/>
    <property type="evidence" value="ECO:0007669"/>
    <property type="project" value="UniProtKB-ARBA"/>
</dbReference>
<feature type="region of interest" description="Disordered" evidence="11">
    <location>
        <begin position="91"/>
        <end position="124"/>
    </location>
</feature>
<dbReference type="SUPFAM" id="SSF57903">
    <property type="entry name" value="FYVE/PHD zinc finger"/>
    <property type="match status" value="1"/>
</dbReference>
<keyword evidence="9" id="KW-0539">Nucleus</keyword>
<evidence type="ECO:0000256" key="8">
    <source>
        <dbReference type="ARBA" id="ARBA00022833"/>
    </source>
</evidence>
<dbReference type="SUPFAM" id="SSF68906">
    <property type="entry name" value="SAP domain"/>
    <property type="match status" value="1"/>
</dbReference>
<evidence type="ECO:0000256" key="1">
    <source>
        <dbReference type="ARBA" id="ARBA00004123"/>
    </source>
</evidence>
<keyword evidence="6 10" id="KW-0863">Zinc-finger</keyword>
<dbReference type="SMART" id="SM00513">
    <property type="entry name" value="SAP"/>
    <property type="match status" value="1"/>
</dbReference>
<protein>
    <recommendedName>
        <fullName evidence="16">E3 SUMO-protein ligase SIZ1</fullName>
    </recommendedName>
</protein>
<evidence type="ECO:0000256" key="10">
    <source>
        <dbReference type="PROSITE-ProRule" id="PRU00452"/>
    </source>
</evidence>
<dbReference type="UniPathway" id="UPA00886"/>
<dbReference type="PROSITE" id="PS51044">
    <property type="entry name" value="ZF_SP_RING"/>
    <property type="match status" value="1"/>
</dbReference>
<keyword evidence="8" id="KW-0862">Zinc</keyword>
<keyword evidence="7" id="KW-0833">Ubl conjugation pathway</keyword>
<dbReference type="SMART" id="SM00249">
    <property type="entry name" value="PHD"/>
    <property type="match status" value="1"/>
</dbReference>
<feature type="compositionally biased region" description="Basic and acidic residues" evidence="11">
    <location>
        <begin position="458"/>
        <end position="479"/>
    </location>
</feature>
<evidence type="ECO:0000256" key="2">
    <source>
        <dbReference type="ARBA" id="ARBA00004718"/>
    </source>
</evidence>
<dbReference type="PROSITE" id="PS01359">
    <property type="entry name" value="ZF_PHD_1"/>
    <property type="match status" value="1"/>
</dbReference>
<feature type="region of interest" description="Disordered" evidence="11">
    <location>
        <begin position="730"/>
        <end position="758"/>
    </location>
</feature>
<evidence type="ECO:0000313" key="15">
    <source>
        <dbReference type="Proteomes" id="UP000244005"/>
    </source>
</evidence>
<dbReference type="AlphaFoldDB" id="A0A2R6WSZ3"/>
<proteinExistence type="inferred from homology"/>
<dbReference type="Proteomes" id="UP000244005">
    <property type="component" value="Unassembled WGS sequence"/>
</dbReference>
<feature type="region of interest" description="Disordered" evidence="11">
    <location>
        <begin position="651"/>
        <end position="690"/>
    </location>
</feature>
<dbReference type="InterPro" id="IPR013083">
    <property type="entry name" value="Znf_RING/FYVE/PHD"/>
</dbReference>
<feature type="domain" description="SP-RING-type" evidence="13">
    <location>
        <begin position="359"/>
        <end position="440"/>
    </location>
</feature>
<feature type="region of interest" description="Disordered" evidence="11">
    <location>
        <begin position="778"/>
        <end position="848"/>
    </location>
</feature>
<evidence type="ECO:0000256" key="11">
    <source>
        <dbReference type="SAM" id="MobiDB-lite"/>
    </source>
</evidence>
<keyword evidence="4" id="KW-0808">Transferase</keyword>
<evidence type="ECO:0000256" key="4">
    <source>
        <dbReference type="ARBA" id="ARBA00022679"/>
    </source>
</evidence>
<dbReference type="Pfam" id="PF00628">
    <property type="entry name" value="PHD"/>
    <property type="match status" value="1"/>
</dbReference>
<dbReference type="InterPro" id="IPR001965">
    <property type="entry name" value="Znf_PHD"/>
</dbReference>
<dbReference type="InterPro" id="IPR011011">
    <property type="entry name" value="Znf_FYVE_PHD"/>
</dbReference>
<dbReference type="InterPro" id="IPR031141">
    <property type="entry name" value="SIZ1/2_SP-RING"/>
</dbReference>
<evidence type="ECO:0000313" key="14">
    <source>
        <dbReference type="EMBL" id="PTQ36978.1"/>
    </source>
</evidence>
<dbReference type="InterPro" id="IPR036361">
    <property type="entry name" value="SAP_dom_sf"/>
</dbReference>
<dbReference type="CDD" id="cd16792">
    <property type="entry name" value="SP-RING_Siz-like"/>
    <property type="match status" value="1"/>
</dbReference>